<reference evidence="1" key="1">
    <citation type="submission" date="2023-07" db="EMBL/GenBank/DDBJ databases">
        <title>Sorghum-associated microbial communities from plants grown in Nebraska, USA.</title>
        <authorList>
            <person name="Schachtman D."/>
        </authorList>
    </citation>
    <scope>NUCLEOTIDE SEQUENCE</scope>
    <source>
        <strain evidence="1">DS2360</strain>
    </source>
</reference>
<evidence type="ECO:0000313" key="2">
    <source>
        <dbReference type="Proteomes" id="UP001184861"/>
    </source>
</evidence>
<dbReference type="AlphaFoldDB" id="A0AAE4C1H0"/>
<dbReference type="EMBL" id="JAVDQY010000001">
    <property type="protein sequence ID" value="MDR6524657.1"/>
    <property type="molecule type" value="Genomic_DNA"/>
</dbReference>
<organism evidence="1 2">
    <name type="scientific">Chryseobacterium rhizosphaerae</name>
    <dbReference type="NCBI Taxonomy" id="395937"/>
    <lineage>
        <taxon>Bacteria</taxon>
        <taxon>Pseudomonadati</taxon>
        <taxon>Bacteroidota</taxon>
        <taxon>Flavobacteriia</taxon>
        <taxon>Flavobacteriales</taxon>
        <taxon>Weeksellaceae</taxon>
        <taxon>Chryseobacterium group</taxon>
        <taxon>Chryseobacterium</taxon>
    </lineage>
</organism>
<name>A0AAE4C1H0_9FLAO</name>
<dbReference type="RefSeq" id="WP_202269957.1">
    <property type="nucleotide sequence ID" value="NZ_JAVDQY010000001.1"/>
</dbReference>
<comment type="caution">
    <text evidence="1">The sequence shown here is derived from an EMBL/GenBank/DDBJ whole genome shotgun (WGS) entry which is preliminary data.</text>
</comment>
<gene>
    <name evidence="1" type="ORF">J2787_000027</name>
</gene>
<evidence type="ECO:0000313" key="1">
    <source>
        <dbReference type="EMBL" id="MDR6524657.1"/>
    </source>
</evidence>
<dbReference type="Proteomes" id="UP001184861">
    <property type="component" value="Unassembled WGS sequence"/>
</dbReference>
<accession>A0AAE4C1H0</accession>
<protein>
    <submittedName>
        <fullName evidence="1">Uncharacterized protein</fullName>
    </submittedName>
</protein>
<proteinExistence type="predicted"/>
<sequence>MNKIQKLGCACEKPTSNYTEYRSSALGIDHTDGRNAEVSVQQCKLCQRIWIHYCIEFENAPQSERWYKGIVSKKDRPQISPENAVEFLESLDWYVYGGSFFESTGTFGQGKLNVSL</sequence>